<dbReference type="EMBL" id="QZWZ01000059">
    <property type="protein sequence ID" value="RJT27786.1"/>
    <property type="molecule type" value="Genomic_DNA"/>
</dbReference>
<gene>
    <name evidence="3" type="ORF">D3227_35585</name>
</gene>
<feature type="region of interest" description="Disordered" evidence="1">
    <location>
        <begin position="112"/>
        <end position="157"/>
    </location>
</feature>
<feature type="compositionally biased region" description="Pro residues" evidence="1">
    <location>
        <begin position="223"/>
        <end position="232"/>
    </location>
</feature>
<evidence type="ECO:0000313" key="4">
    <source>
        <dbReference type="Proteomes" id="UP000272706"/>
    </source>
</evidence>
<evidence type="ECO:0000256" key="1">
    <source>
        <dbReference type="SAM" id="MobiDB-lite"/>
    </source>
</evidence>
<evidence type="ECO:0008006" key="5">
    <source>
        <dbReference type="Google" id="ProtNLM"/>
    </source>
</evidence>
<dbReference type="RefSeq" id="WP_120018820.1">
    <property type="nucleotide sequence ID" value="NZ_QZWZ01000059.1"/>
</dbReference>
<dbReference type="Proteomes" id="UP000272706">
    <property type="component" value="Unassembled WGS sequence"/>
</dbReference>
<reference evidence="3 4" key="1">
    <citation type="submission" date="2018-09" db="EMBL/GenBank/DDBJ databases">
        <title>Mesorhizobium carmichaelinearum sp. nov. isolated from Carmichaelinea spp. root nodules in New Zealand.</title>
        <authorList>
            <person name="De Meyer S.E."/>
        </authorList>
    </citation>
    <scope>NUCLEOTIDE SEQUENCE [LARGE SCALE GENOMIC DNA]</scope>
    <source>
        <strain evidence="3 4">ICMP19557</strain>
    </source>
</reference>
<comment type="caution">
    <text evidence="3">The sequence shown here is derived from an EMBL/GenBank/DDBJ whole genome shotgun (WGS) entry which is preliminary data.</text>
</comment>
<name>A0A3A5JXP7_9HYPH</name>
<feature type="compositionally biased region" description="Gly residues" evidence="1">
    <location>
        <begin position="122"/>
        <end position="131"/>
    </location>
</feature>
<keyword evidence="2" id="KW-0732">Signal</keyword>
<accession>A0A3A5JXP7</accession>
<feature type="region of interest" description="Disordered" evidence="1">
    <location>
        <begin position="25"/>
        <end position="78"/>
    </location>
</feature>
<feature type="region of interest" description="Disordered" evidence="1">
    <location>
        <begin position="186"/>
        <end position="232"/>
    </location>
</feature>
<keyword evidence="4" id="KW-1185">Reference proteome</keyword>
<protein>
    <recommendedName>
        <fullName evidence="5">LTXXQ motif family protein</fullName>
    </recommendedName>
</protein>
<evidence type="ECO:0000313" key="3">
    <source>
        <dbReference type="EMBL" id="RJT27786.1"/>
    </source>
</evidence>
<evidence type="ECO:0000256" key="2">
    <source>
        <dbReference type="SAM" id="SignalP"/>
    </source>
</evidence>
<dbReference type="OrthoDB" id="7354754at2"/>
<organism evidence="3 4">
    <name type="scientific">Mesorhizobium waimense</name>
    <dbReference type="NCBI Taxonomy" id="1300307"/>
    <lineage>
        <taxon>Bacteria</taxon>
        <taxon>Pseudomonadati</taxon>
        <taxon>Pseudomonadota</taxon>
        <taxon>Alphaproteobacteria</taxon>
        <taxon>Hyphomicrobiales</taxon>
        <taxon>Phyllobacteriaceae</taxon>
        <taxon>Mesorhizobium</taxon>
    </lineage>
</organism>
<sequence>MRSRLFALGLFSVAAIHPALAQQADLGAPSGDEPPMVAMQDGPDQGPMPRPGPHGPMRHGPEGFGPQRFGAQRMGPPPEFMLAARLSALETKVGIRAEQLDAWRDYTSALQETLTPPRPDNGPGGPGGRGPDAGKPGPDGSAAQAPRDPFARQERLADDVTMRAVAAAKLKDAIAELRTKLTPEQLEILASADRPHGPPPGPWRSPPDDAADPGGLPGHGRQLPPPENGEQL</sequence>
<proteinExistence type="predicted"/>
<dbReference type="AlphaFoldDB" id="A0A3A5JXP7"/>
<feature type="signal peptide" evidence="2">
    <location>
        <begin position="1"/>
        <end position="21"/>
    </location>
</feature>
<feature type="chain" id="PRO_5017304635" description="LTXXQ motif family protein" evidence="2">
    <location>
        <begin position="22"/>
        <end position="232"/>
    </location>
</feature>